<dbReference type="EMBL" id="VYZN01000012">
    <property type="protein sequence ID" value="KAE9541739.1"/>
    <property type="molecule type" value="Genomic_DNA"/>
</dbReference>
<protein>
    <submittedName>
        <fullName evidence="1">Uncharacterized protein</fullName>
    </submittedName>
</protein>
<proteinExistence type="predicted"/>
<gene>
    <name evidence="1" type="ORF">AGLY_003730</name>
</gene>
<evidence type="ECO:0000313" key="2">
    <source>
        <dbReference type="Proteomes" id="UP000475862"/>
    </source>
</evidence>
<dbReference type="Proteomes" id="UP000475862">
    <property type="component" value="Unassembled WGS sequence"/>
</dbReference>
<dbReference type="AlphaFoldDB" id="A0A6G0TZ14"/>
<sequence>MDKPRMMVRQLNIHNFFKLCPRIGNAFHRIRSRVGFIIYAKSIGLLLSLRRTNVVMFTQSGTEILVPLSIASIHVSNTYLQLQNNICNNNDNTHMIRRPIHFHRITLIKNCESEVGKILVLTFGLPLLQDANDILKIALSFYHPHPNLHFFVNVLKDVQTETYIKIRSSHITQRRQTKTSLSPKYATKINY</sequence>
<reference evidence="1 2" key="1">
    <citation type="submission" date="2019-08" db="EMBL/GenBank/DDBJ databases">
        <title>The genome of the soybean aphid Biotype 1, its phylome, world population structure and adaptation to the North American continent.</title>
        <authorList>
            <person name="Giordano R."/>
            <person name="Donthu R.K."/>
            <person name="Hernandez A.G."/>
            <person name="Wright C.L."/>
            <person name="Zimin A.V."/>
        </authorList>
    </citation>
    <scope>NUCLEOTIDE SEQUENCE [LARGE SCALE GENOMIC DNA]</scope>
    <source>
        <tissue evidence="1">Whole aphids</tissue>
    </source>
</reference>
<name>A0A6G0TZ14_APHGL</name>
<evidence type="ECO:0000313" key="1">
    <source>
        <dbReference type="EMBL" id="KAE9541739.1"/>
    </source>
</evidence>
<keyword evidence="2" id="KW-1185">Reference proteome</keyword>
<accession>A0A6G0TZ14</accession>
<comment type="caution">
    <text evidence="1">The sequence shown here is derived from an EMBL/GenBank/DDBJ whole genome shotgun (WGS) entry which is preliminary data.</text>
</comment>
<organism evidence="1 2">
    <name type="scientific">Aphis glycines</name>
    <name type="common">Soybean aphid</name>
    <dbReference type="NCBI Taxonomy" id="307491"/>
    <lineage>
        <taxon>Eukaryota</taxon>
        <taxon>Metazoa</taxon>
        <taxon>Ecdysozoa</taxon>
        <taxon>Arthropoda</taxon>
        <taxon>Hexapoda</taxon>
        <taxon>Insecta</taxon>
        <taxon>Pterygota</taxon>
        <taxon>Neoptera</taxon>
        <taxon>Paraneoptera</taxon>
        <taxon>Hemiptera</taxon>
        <taxon>Sternorrhyncha</taxon>
        <taxon>Aphidomorpha</taxon>
        <taxon>Aphidoidea</taxon>
        <taxon>Aphididae</taxon>
        <taxon>Aphidini</taxon>
        <taxon>Aphis</taxon>
        <taxon>Aphis</taxon>
    </lineage>
</organism>